<dbReference type="InterPro" id="IPR019486">
    <property type="entry name" value="Argonaute_hook_dom"/>
</dbReference>
<evidence type="ECO:0000256" key="2">
    <source>
        <dbReference type="ARBA" id="ARBA00022553"/>
    </source>
</evidence>
<dbReference type="Pfam" id="PF16608">
    <property type="entry name" value="TNRC6-PABC_bdg"/>
    <property type="match status" value="1"/>
</dbReference>
<feature type="region of interest" description="Disordered" evidence="6">
    <location>
        <begin position="720"/>
        <end position="1143"/>
    </location>
</feature>
<feature type="region of interest" description="Disordered" evidence="6">
    <location>
        <begin position="175"/>
        <end position="296"/>
    </location>
</feature>
<feature type="compositionally biased region" description="Low complexity" evidence="6">
    <location>
        <begin position="1057"/>
        <end position="1070"/>
    </location>
</feature>
<evidence type="ECO:0000256" key="3">
    <source>
        <dbReference type="ARBA" id="ARBA00022845"/>
    </source>
</evidence>
<feature type="region of interest" description="Disordered" evidence="6">
    <location>
        <begin position="1576"/>
        <end position="1634"/>
    </location>
</feature>
<proteinExistence type="inferred from homology"/>
<feature type="region of interest" description="Disordered" evidence="6">
    <location>
        <begin position="1325"/>
        <end position="1372"/>
    </location>
</feature>
<dbReference type="PANTHER" id="PTHR13020">
    <property type="entry name" value="TRINUCLEOTIDE REPEAT-CONTAINING GENE 6"/>
    <property type="match status" value="1"/>
</dbReference>
<feature type="compositionally biased region" description="Basic and acidic residues" evidence="6">
    <location>
        <begin position="682"/>
        <end position="701"/>
    </location>
</feature>
<dbReference type="InterPro" id="IPR012677">
    <property type="entry name" value="Nucleotide-bd_a/b_plait_sf"/>
</dbReference>
<feature type="compositionally biased region" description="Polar residues" evidence="6">
    <location>
        <begin position="893"/>
        <end position="922"/>
    </location>
</feature>
<feature type="compositionally biased region" description="Polar residues" evidence="6">
    <location>
        <begin position="1431"/>
        <end position="1448"/>
    </location>
</feature>
<dbReference type="GO" id="GO:0005654">
    <property type="term" value="C:nucleoplasm"/>
    <property type="evidence" value="ECO:0007669"/>
    <property type="project" value="TreeGrafter"/>
</dbReference>
<dbReference type="GO" id="GO:0005829">
    <property type="term" value="C:cytosol"/>
    <property type="evidence" value="ECO:0007669"/>
    <property type="project" value="UniProtKB-ARBA"/>
</dbReference>
<feature type="region of interest" description="Disordered" evidence="6">
    <location>
        <begin position="1723"/>
        <end position="1746"/>
    </location>
</feature>
<dbReference type="GO" id="GO:0000932">
    <property type="term" value="C:P-body"/>
    <property type="evidence" value="ECO:0007669"/>
    <property type="project" value="TreeGrafter"/>
</dbReference>
<accession>A0A6J3EZZ1</accession>
<feature type="compositionally biased region" description="Low complexity" evidence="6">
    <location>
        <begin position="78"/>
        <end position="129"/>
    </location>
</feature>
<dbReference type="InterPro" id="IPR034924">
    <property type="entry name" value="TNRC6A_RRM"/>
</dbReference>
<dbReference type="GO" id="GO:0006417">
    <property type="term" value="P:regulation of translation"/>
    <property type="evidence" value="ECO:0007669"/>
    <property type="project" value="UniProtKB-KW"/>
</dbReference>
<evidence type="ECO:0000256" key="4">
    <source>
        <dbReference type="ARBA" id="ARBA00022884"/>
    </source>
</evidence>
<evidence type="ECO:0000313" key="9">
    <source>
        <dbReference type="Proteomes" id="UP000504640"/>
    </source>
</evidence>
<name>A0A6J3EZZ1_SAPAP</name>
<dbReference type="InterPro" id="IPR032226">
    <property type="entry name" value="TNRC6_PABC-bd"/>
</dbReference>
<feature type="region of interest" description="Disordered" evidence="6">
    <location>
        <begin position="437"/>
        <end position="456"/>
    </location>
</feature>
<feature type="compositionally biased region" description="Polar residues" evidence="6">
    <location>
        <begin position="755"/>
        <end position="765"/>
    </location>
</feature>
<feature type="compositionally biased region" description="Basic residues" evidence="6">
    <location>
        <begin position="141"/>
        <end position="154"/>
    </location>
</feature>
<feature type="compositionally biased region" description="Low complexity" evidence="6">
    <location>
        <begin position="1160"/>
        <end position="1180"/>
    </location>
</feature>
<feature type="compositionally biased region" description="Polar residues" evidence="6">
    <location>
        <begin position="496"/>
        <end position="517"/>
    </location>
</feature>
<feature type="region of interest" description="Disordered" evidence="6">
    <location>
        <begin position="496"/>
        <end position="518"/>
    </location>
</feature>
<organism evidence="9 10">
    <name type="scientific">Sapajus apella</name>
    <name type="common">Brown-capped capuchin</name>
    <name type="synonym">Cebus apella</name>
    <dbReference type="NCBI Taxonomy" id="9515"/>
    <lineage>
        <taxon>Eukaryota</taxon>
        <taxon>Metazoa</taxon>
        <taxon>Chordata</taxon>
        <taxon>Craniata</taxon>
        <taxon>Vertebrata</taxon>
        <taxon>Euteleostomi</taxon>
        <taxon>Mammalia</taxon>
        <taxon>Eutheria</taxon>
        <taxon>Euarchontoglires</taxon>
        <taxon>Primates</taxon>
        <taxon>Haplorrhini</taxon>
        <taxon>Platyrrhini</taxon>
        <taxon>Cebidae</taxon>
        <taxon>Cebinae</taxon>
        <taxon>Sapajus</taxon>
    </lineage>
</organism>
<dbReference type="FunFam" id="3.30.70.330:FF:000011">
    <property type="entry name" value="trinucleotide repeat-containing gene 6A protein-like"/>
    <property type="match status" value="1"/>
</dbReference>
<keyword evidence="4" id="KW-0694">RNA-binding</keyword>
<evidence type="ECO:0000256" key="1">
    <source>
        <dbReference type="ARBA" id="ARBA00007302"/>
    </source>
</evidence>
<feature type="region of interest" description="Disordered" evidence="6">
    <location>
        <begin position="1160"/>
        <end position="1198"/>
    </location>
</feature>
<dbReference type="RefSeq" id="XP_032098866.1">
    <property type="nucleotide sequence ID" value="XM_032242975.1"/>
</dbReference>
<dbReference type="Pfam" id="PF10427">
    <property type="entry name" value="Ago_hook"/>
    <property type="match status" value="1"/>
</dbReference>
<feature type="compositionally biased region" description="Basic and acidic residues" evidence="6">
    <location>
        <begin position="48"/>
        <end position="66"/>
    </location>
</feature>
<dbReference type="GO" id="GO:0035195">
    <property type="term" value="P:miRNA-mediated post-transcriptional gene silencing"/>
    <property type="evidence" value="ECO:0007669"/>
    <property type="project" value="TreeGrafter"/>
</dbReference>
<dbReference type="GO" id="GO:0003723">
    <property type="term" value="F:RNA binding"/>
    <property type="evidence" value="ECO:0007669"/>
    <property type="project" value="UniProtKB-KW"/>
</dbReference>
<dbReference type="GO" id="GO:0060213">
    <property type="term" value="P:positive regulation of nuclear-transcribed mRNA poly(A) tail shortening"/>
    <property type="evidence" value="ECO:0007669"/>
    <property type="project" value="TreeGrafter"/>
</dbReference>
<dbReference type="PANTHER" id="PTHR13020:SF28">
    <property type="entry name" value="TRINUCLEOTIDE REPEAT-CONTAINING GENE 6A PROTEIN"/>
    <property type="match status" value="1"/>
</dbReference>
<sequence>MQLVAEPGLDARCPGSQDIPLPEEWNRDLVQEEEQLMEEKKKKKDDKKKKEAAQKKATEQKIKVPEQIKPSVSQPQPANSNNGTSTATSTNNNAKRATANNQQPQQQQQQQPQQPQQQPQPQQPQQQPQALPRYPREVPPRFRHQEHKQLLKRGQHFPVIAANLGSAVKVLNSQSESSALTNQQPQNNGEVQNSKNQSDINHSTSGSHYENSQRGLVSSTCDSSTNCKNAVVSDLSEKEAWPSVPGSDPELASECMDADSASSSESERNITIMASGNTGGEKDGLRNSTGLGSQNKFVVGSSSNNVGHGSSTGPWGFSHGAIISTCQVSVDAPESKSESSNNRMNAWGTVSSSSNGGLNPSTLNSASNHGAWPVLENNGLALKGPVGSGSSGINIQCSSIGQMPNNQSINSKVSGGSTHGTWGSLQETCESEVSGTQKVSFSGQPQNITTEMTGPNNTTNFMTSSLPNSGSVQNNELPSSNTGAWRVSTMNHPQMQAPSGMNGTSLSHLSNGESKSGGSYGTTWGAYGSNYSGDKCSGPNGQANGDTVNATLMQPGVNGPMGTNFQVNTNKGGGVWESGAANSQSTSWGSGNGANSGGSRRGWGTPAQNTGTNLPSVEWNKLPSNQHSNDSANGNGKKFTNGWKSTEEEDQGSATSQTNEQSSVWAKTGGTVESDGSTESTGRLEEKGTGESQNRDRRKIDQHTLLQSIVNRTDLDPRVLSNSGWGQTPIKQNTAWDTETSPRGERKTDNGTEAWGSSATQTFNSGACIDKTSPNSNDTSSVSGWGDPKPALRWGDSKGSNCQGGWEDDSAATGMVKSNQWGNCKEEKAAWNDSQKNKQGWGDGQKSSQGWSVSASDNWGETSRSNHWGEANKKSSSGGSDSDRSVSGWNELGKTSSFTWGNNINPNNSSGWDESSKPTPSQGWGDPPKSNQSLGWGDSSKPVSSPDWNKQQDVVGSWGIPPATGKPPGTGWLGGPIPAPTKEEEPTGWEEPSPESIRRKMEIDDGTSAWGDPSKYNYKNVNMWNKNVPNGNSRSDQQAQVHQLLPPASAISNKEASSGSGWGEPWGEPSTPATTVDNGTSAWGKPIDSGPSWGEPIAAASSTSTWGSSSVGPQALSKSGPKSMQDGWCGDDMPLPGNRPTGWEEEEDVEIGMWNSNSSQELNSSLNWPPYTKKMSSKGLSGKKRRRERGMMKGGNKQEEAWINPFVKQFSNISFSRDSPEENVQSNKMDLSGGMLQDKRMEIDKHSLNIGDYNRTVGKGPGSRPQISKESSMERNPYFDKDGIVADESQNMQFMSSQSMKLPPSNSALPNQALGSIAGLGMQNLNSVRQNGNPSMFGVGNTAAQPRGMQQPPAQPLSSSQPNLRAQVPPPLLSPQVPVSLLKYAPNNGGLNPLFGPQQVAMLNQLNQLSQISQLQRLLAQQQRAQSQRSVPSGNRPQQDQQGRPLSVQQQMMQQSRQLDPNLLVKQQTPPSQQQPLHQPAMKSFLDNVMPHTTPELQKGPSPINAFSNFPIGLNSNLNVNMDMNSIKEPQSRLRKWTTVDSISVNTSLDQNSSKHGAISSGFRLEESPFVPYDFMNSSTSPASPPGSIGDGWPRAKSPNGSSSVNWPPEFRPGEPWKGYPNIDPETDPYVTPGSVINNLSINTVREVDHLRDRNSGSSSSLNTTLPSTSAWSSIRASNYNVPLSSTAQSTSARNSDSKLTWSPGSVTNTSLAHELWKVPLPPKNITAPSRPPPGLTGQKPPLSTWDNSPLRVGGGWGNSDARYTPGSSWGESSSGRITNWLVLKNLTPQIDGSTLRTLCMQHGPLITFHLNLPHGNALVRYSSKEEVVKAQKSLHMCVLGNTTILAEFASEEEISRFFAQSQSLTPSPGWQSLGSSQSRLGSLDCSHSFSSRTDLNHWNGAGLSGTNCGDLHGTSLWGTPHYSTSLWGPPSSSDPRGISSPSPINAFLSVDHLGGGGESM</sequence>
<feature type="compositionally biased region" description="Polar residues" evidence="6">
    <location>
        <begin position="1325"/>
        <end position="1334"/>
    </location>
</feature>
<evidence type="ECO:0000313" key="10">
    <source>
        <dbReference type="RefSeq" id="XP_032098866.1"/>
    </source>
</evidence>
<feature type="compositionally biased region" description="Gly residues" evidence="6">
    <location>
        <begin position="590"/>
        <end position="601"/>
    </location>
</feature>
<comment type="similarity">
    <text evidence="1">Belongs to the GW182 family.</text>
</comment>
<feature type="compositionally biased region" description="Polar residues" evidence="6">
    <location>
        <begin position="1071"/>
        <end position="1081"/>
    </location>
</feature>
<protein>
    <submittedName>
        <fullName evidence="10">Trinucleotide repeat-containing gene 6A protein isoform X1</fullName>
    </submittedName>
</protein>
<feature type="compositionally biased region" description="Low complexity" evidence="6">
    <location>
        <begin position="875"/>
        <end position="888"/>
    </location>
</feature>
<feature type="region of interest" description="Disordered" evidence="6">
    <location>
        <begin position="562"/>
        <end position="701"/>
    </location>
</feature>
<dbReference type="CDD" id="cd12711">
    <property type="entry name" value="RRM_TNRC6A"/>
    <property type="match status" value="1"/>
</dbReference>
<feature type="compositionally biased region" description="Basic and acidic residues" evidence="6">
    <location>
        <begin position="740"/>
        <end position="750"/>
    </location>
</feature>
<dbReference type="GeneID" id="116526579"/>
<gene>
    <name evidence="10" type="primary">TNRC6A</name>
</gene>
<feature type="region of interest" description="Disordered" evidence="6">
    <location>
        <begin position="1423"/>
        <end position="1455"/>
    </location>
</feature>
<feature type="compositionally biased region" description="Polar residues" evidence="6">
    <location>
        <begin position="720"/>
        <end position="739"/>
    </location>
</feature>
<dbReference type="InterPro" id="IPR035979">
    <property type="entry name" value="RBD_domain_sf"/>
</dbReference>
<dbReference type="CTD" id="27327"/>
<keyword evidence="3" id="KW-0810">Translation regulation</keyword>
<keyword evidence="9" id="KW-1185">Reference proteome</keyword>
<feature type="compositionally biased region" description="Polar residues" evidence="6">
    <location>
        <begin position="606"/>
        <end position="615"/>
    </location>
</feature>
<feature type="compositionally biased region" description="Polar residues" evidence="6">
    <location>
        <begin position="622"/>
        <end position="634"/>
    </location>
</feature>
<feature type="compositionally biased region" description="Polar residues" evidence="6">
    <location>
        <begin position="286"/>
        <end position="296"/>
    </location>
</feature>
<feature type="domain" description="Argonaute hook" evidence="7">
    <location>
        <begin position="1073"/>
        <end position="1202"/>
    </location>
</feature>
<dbReference type="InterPro" id="IPR052068">
    <property type="entry name" value="GW182_domain"/>
</dbReference>
<evidence type="ECO:0000259" key="8">
    <source>
        <dbReference type="Pfam" id="PF16608"/>
    </source>
</evidence>
<feature type="compositionally biased region" description="Polar residues" evidence="6">
    <location>
        <begin position="772"/>
        <end position="783"/>
    </location>
</feature>
<evidence type="ECO:0000256" key="5">
    <source>
        <dbReference type="ARBA" id="ARBA00023158"/>
    </source>
</evidence>
<keyword evidence="2" id="KW-0597">Phosphoprotein</keyword>
<feature type="compositionally biased region" description="Polar residues" evidence="6">
    <location>
        <begin position="845"/>
        <end position="866"/>
    </location>
</feature>
<feature type="compositionally biased region" description="Low complexity" evidence="6">
    <location>
        <begin position="1098"/>
        <end position="1110"/>
    </location>
</feature>
<feature type="region of interest" description="Disordered" evidence="6">
    <location>
        <begin position="1251"/>
        <end position="1274"/>
    </location>
</feature>
<feature type="compositionally biased region" description="Polar residues" evidence="6">
    <location>
        <begin position="1017"/>
        <end position="1041"/>
    </location>
</feature>
<feature type="compositionally biased region" description="Low complexity" evidence="6">
    <location>
        <begin position="1350"/>
        <end position="1362"/>
    </location>
</feature>
<evidence type="ECO:0000256" key="6">
    <source>
        <dbReference type="SAM" id="MobiDB-lite"/>
    </source>
</evidence>
<feature type="region of interest" description="Disordered" evidence="6">
    <location>
        <begin position="1"/>
        <end position="154"/>
    </location>
</feature>
<dbReference type="Proteomes" id="UP000504640">
    <property type="component" value="Unplaced"/>
</dbReference>
<feature type="compositionally biased region" description="Polar residues" evidence="6">
    <location>
        <begin position="175"/>
        <end position="228"/>
    </location>
</feature>
<feature type="compositionally biased region" description="Polar residues" evidence="6">
    <location>
        <begin position="941"/>
        <end position="954"/>
    </location>
</feature>
<evidence type="ECO:0000259" key="7">
    <source>
        <dbReference type="Pfam" id="PF10427"/>
    </source>
</evidence>
<feature type="compositionally biased region" description="Polar residues" evidence="6">
    <location>
        <begin position="652"/>
        <end position="665"/>
    </location>
</feature>
<reference evidence="10" key="1">
    <citation type="submission" date="2025-08" db="UniProtKB">
        <authorList>
            <consortium name="RefSeq"/>
        </authorList>
    </citation>
    <scope>IDENTIFICATION</scope>
    <source>
        <tissue evidence="10">Blood</tissue>
    </source>
</reference>
<keyword evidence="5" id="KW-0943">RNA-mediated gene silencing</keyword>
<dbReference type="Gene3D" id="3.30.70.330">
    <property type="match status" value="1"/>
</dbReference>
<feature type="domain" description="TNRC6 PABC binding" evidence="8">
    <location>
        <begin position="1504"/>
        <end position="1777"/>
    </location>
</feature>
<dbReference type="SUPFAM" id="SSF54928">
    <property type="entry name" value="RNA-binding domain, RBD"/>
    <property type="match status" value="1"/>
</dbReference>